<evidence type="ECO:0000256" key="2">
    <source>
        <dbReference type="ARBA" id="ARBA00022737"/>
    </source>
</evidence>
<dbReference type="Pfam" id="PF21889">
    <property type="entry name" value="TPR1-like_2nd"/>
    <property type="match status" value="1"/>
</dbReference>
<dbReference type="PROSITE" id="PS50897">
    <property type="entry name" value="CTLH"/>
    <property type="match status" value="1"/>
</dbReference>
<dbReference type="OMA" id="AHTILHE"/>
<dbReference type="EMBL" id="CABIKO010000075">
    <property type="protein sequence ID" value="VVA23890.1"/>
    <property type="molecule type" value="Genomic_DNA"/>
</dbReference>
<evidence type="ECO:0000256" key="1">
    <source>
        <dbReference type="ARBA" id="ARBA00022574"/>
    </source>
</evidence>
<keyword evidence="2" id="KW-0677">Repeat</keyword>
<dbReference type="InterPro" id="IPR027728">
    <property type="entry name" value="Topless_fam"/>
</dbReference>
<accession>A0A5E4F8W7</accession>
<dbReference type="PROSITE" id="PS50896">
    <property type="entry name" value="LISH"/>
    <property type="match status" value="1"/>
</dbReference>
<keyword evidence="1" id="KW-0853">WD repeat</keyword>
<dbReference type="InterPro" id="IPR006594">
    <property type="entry name" value="LisH"/>
</dbReference>
<dbReference type="Gramene" id="VVA23890">
    <property type="protein sequence ID" value="VVA23890"/>
    <property type="gene ID" value="Prudul26B006369"/>
</dbReference>
<dbReference type="InterPro" id="IPR054080">
    <property type="entry name" value="TPR1-like_2nd"/>
</dbReference>
<reference evidence="5" key="1">
    <citation type="journal article" date="2020" name="Plant J.">
        <title>Transposons played a major role in the diversification between the closely related almond and peach genomes: results from the almond genome sequence.</title>
        <authorList>
            <person name="Alioto T."/>
            <person name="Alexiou K.G."/>
            <person name="Bardil A."/>
            <person name="Barteri F."/>
            <person name="Castanera R."/>
            <person name="Cruz F."/>
            <person name="Dhingra A."/>
            <person name="Duval H."/>
            <person name="Fernandez I Marti A."/>
            <person name="Frias L."/>
            <person name="Galan B."/>
            <person name="Garcia J.L."/>
            <person name="Howad W."/>
            <person name="Gomez-Garrido J."/>
            <person name="Gut M."/>
            <person name="Julca I."/>
            <person name="Morata J."/>
            <person name="Puigdomenech P."/>
            <person name="Ribeca P."/>
            <person name="Rubio Cabetas M.J."/>
            <person name="Vlasova A."/>
            <person name="Wirthensohn M."/>
            <person name="Garcia-Mas J."/>
            <person name="Gabaldon T."/>
            <person name="Casacuberta J.M."/>
            <person name="Arus P."/>
        </authorList>
    </citation>
    <scope>NUCLEOTIDE SEQUENCE [LARGE SCALE GENOMIC DNA]</scope>
    <source>
        <strain evidence="5">cv. Texas</strain>
    </source>
</reference>
<organism evidence="4 5">
    <name type="scientific">Prunus dulcis</name>
    <name type="common">Almond</name>
    <name type="synonym">Amygdalus dulcis</name>
    <dbReference type="NCBI Taxonomy" id="3755"/>
    <lineage>
        <taxon>Eukaryota</taxon>
        <taxon>Viridiplantae</taxon>
        <taxon>Streptophyta</taxon>
        <taxon>Embryophyta</taxon>
        <taxon>Tracheophyta</taxon>
        <taxon>Spermatophyta</taxon>
        <taxon>Magnoliopsida</taxon>
        <taxon>eudicotyledons</taxon>
        <taxon>Gunneridae</taxon>
        <taxon>Pentapetalae</taxon>
        <taxon>rosids</taxon>
        <taxon>fabids</taxon>
        <taxon>Rosales</taxon>
        <taxon>Rosaceae</taxon>
        <taxon>Amygdaloideae</taxon>
        <taxon>Amygdaleae</taxon>
        <taxon>Prunus</taxon>
    </lineage>
</organism>
<evidence type="ECO:0000313" key="4">
    <source>
        <dbReference type="EMBL" id="VVA23890.1"/>
    </source>
</evidence>
<dbReference type="AlphaFoldDB" id="A0A5E4F8W7"/>
<dbReference type="Proteomes" id="UP000327085">
    <property type="component" value="Chromosome 1"/>
</dbReference>
<protein>
    <recommendedName>
        <fullName evidence="3">CTLH domain-containing protein</fullName>
    </recommendedName>
</protein>
<dbReference type="GO" id="GO:0006355">
    <property type="term" value="P:regulation of DNA-templated transcription"/>
    <property type="evidence" value="ECO:0007669"/>
    <property type="project" value="InterPro"/>
</dbReference>
<dbReference type="SMART" id="SM00667">
    <property type="entry name" value="LisH"/>
    <property type="match status" value="1"/>
</dbReference>
<dbReference type="PANTHER" id="PTHR44083:SF45">
    <property type="entry name" value="TOPLESS-RELATED PROTEIN 1"/>
    <property type="match status" value="1"/>
</dbReference>
<gene>
    <name evidence="4" type="ORF">ALMOND_2B006369</name>
</gene>
<evidence type="ECO:0000313" key="5">
    <source>
        <dbReference type="Proteomes" id="UP000327085"/>
    </source>
</evidence>
<dbReference type="InParanoid" id="A0A5E4F8W7"/>
<dbReference type="PANTHER" id="PTHR44083">
    <property type="entry name" value="TOPLESS-RELATED PROTEIN 1-RELATED"/>
    <property type="match status" value="1"/>
</dbReference>
<name>A0A5E4F8W7_PRUDU</name>
<sequence>MALTRQSTQNAFHIGTKAKATEDMAANSHREAIYSVLQYLDRHNLGEAARTLERESGLFFCLPYFEECFIHGAFDEAEEYFNGFTTVHDNMYSTNVVFVLRWHKFLEAVDENNRDEAHTILHEELSTFLLYNPNLIERGTEIMNLENFRTYEGLQEYGEPVMARTSEMMDVRRCLEANPLLSGKIRYRIPNANGGHGPADLVLPPPPLPSVMPVLPSPLQAAPAASPAGPEPLPLIVLRCGPGHFLLVPRGFI</sequence>
<feature type="domain" description="CTLH" evidence="3">
    <location>
        <begin position="72"/>
        <end position="116"/>
    </location>
</feature>
<proteinExistence type="predicted"/>
<evidence type="ECO:0000259" key="3">
    <source>
        <dbReference type="PROSITE" id="PS50897"/>
    </source>
</evidence>
<dbReference type="InterPro" id="IPR006595">
    <property type="entry name" value="CTLH_C"/>
</dbReference>